<keyword evidence="2" id="KW-0489">Methyltransferase</keyword>
<dbReference type="InterPro" id="IPR029063">
    <property type="entry name" value="SAM-dependent_MTases_sf"/>
</dbReference>
<dbReference type="EMBL" id="JAUJEA010000018">
    <property type="protein sequence ID" value="MDN5205353.1"/>
    <property type="molecule type" value="Genomic_DNA"/>
</dbReference>
<evidence type="ECO:0000313" key="2">
    <source>
        <dbReference type="EMBL" id="MDN5205353.1"/>
    </source>
</evidence>
<name>A0ABT8L0L1_9BACT</name>
<dbReference type="Gene3D" id="3.40.50.150">
    <property type="entry name" value="Vaccinia Virus protein VP39"/>
    <property type="match status" value="1"/>
</dbReference>
<sequence>MTEILGTIGYAEVVQKYAKATKSIAFEVLHRDFLDFIPNNKGLILDVGAGIGRDAYVLAKKGHKVIAVEPLKEFRIEGSRTYKLTNVKWVDDSLPTLNQLNKYENKFDFVLASGVWHHLDEVEQVHAMSKISYLLKPKGTFALSLRNGPAGMGTHIFSIDVQKTIKNAESCNLTSRMVLKNQPSLMKNKENVKWSRLVFQKL</sequence>
<dbReference type="EC" id="2.1.-.-" evidence="2"/>
<dbReference type="GO" id="GO:0032259">
    <property type="term" value="P:methylation"/>
    <property type="evidence" value="ECO:0007669"/>
    <property type="project" value="UniProtKB-KW"/>
</dbReference>
<protein>
    <submittedName>
        <fullName evidence="2">Class I SAM-dependent methyltransferase</fullName>
        <ecNumber evidence="2">2.1.-.-</ecNumber>
    </submittedName>
</protein>
<keyword evidence="2" id="KW-0808">Transferase</keyword>
<keyword evidence="3" id="KW-1185">Reference proteome</keyword>
<accession>A0ABT8L0L1</accession>
<dbReference type="Proteomes" id="UP001172082">
    <property type="component" value="Unassembled WGS sequence"/>
</dbReference>
<gene>
    <name evidence="2" type="ORF">QQ008_28470</name>
</gene>
<comment type="caution">
    <text evidence="2">The sequence shown here is derived from an EMBL/GenBank/DDBJ whole genome shotgun (WGS) entry which is preliminary data.</text>
</comment>
<dbReference type="GO" id="GO:0008168">
    <property type="term" value="F:methyltransferase activity"/>
    <property type="evidence" value="ECO:0007669"/>
    <property type="project" value="UniProtKB-KW"/>
</dbReference>
<evidence type="ECO:0000259" key="1">
    <source>
        <dbReference type="Pfam" id="PF13649"/>
    </source>
</evidence>
<evidence type="ECO:0000313" key="3">
    <source>
        <dbReference type="Proteomes" id="UP001172082"/>
    </source>
</evidence>
<organism evidence="2 3">
    <name type="scientific">Splendidivirga corallicola</name>
    <dbReference type="NCBI Taxonomy" id="3051826"/>
    <lineage>
        <taxon>Bacteria</taxon>
        <taxon>Pseudomonadati</taxon>
        <taxon>Bacteroidota</taxon>
        <taxon>Cytophagia</taxon>
        <taxon>Cytophagales</taxon>
        <taxon>Splendidivirgaceae</taxon>
        <taxon>Splendidivirga</taxon>
    </lineage>
</organism>
<dbReference type="RefSeq" id="WP_346755374.1">
    <property type="nucleotide sequence ID" value="NZ_JAUJEA010000018.1"/>
</dbReference>
<proteinExistence type="predicted"/>
<dbReference type="CDD" id="cd02440">
    <property type="entry name" value="AdoMet_MTases"/>
    <property type="match status" value="1"/>
</dbReference>
<dbReference type="InterPro" id="IPR041698">
    <property type="entry name" value="Methyltransf_25"/>
</dbReference>
<dbReference type="Pfam" id="PF13649">
    <property type="entry name" value="Methyltransf_25"/>
    <property type="match status" value="1"/>
</dbReference>
<dbReference type="SUPFAM" id="SSF53335">
    <property type="entry name" value="S-adenosyl-L-methionine-dependent methyltransferases"/>
    <property type="match status" value="1"/>
</dbReference>
<feature type="domain" description="Methyltransferase" evidence="1">
    <location>
        <begin position="44"/>
        <end position="139"/>
    </location>
</feature>
<reference evidence="2" key="1">
    <citation type="submission" date="2023-06" db="EMBL/GenBank/DDBJ databases">
        <title>Genomic of Parafulvivirga corallium.</title>
        <authorList>
            <person name="Wang G."/>
        </authorList>
    </citation>
    <scope>NUCLEOTIDE SEQUENCE</scope>
    <source>
        <strain evidence="2">BMA10</strain>
    </source>
</reference>